<dbReference type="Proteomes" id="UP000501849">
    <property type="component" value="Chromosome"/>
</dbReference>
<dbReference type="NCBIfam" id="TIGR03083">
    <property type="entry name" value="maleylpyruvate isomerase family mycothiol-dependent enzyme"/>
    <property type="match status" value="1"/>
</dbReference>
<reference evidence="2 3" key="1">
    <citation type="submission" date="2019-04" db="EMBL/GenBank/DDBJ databases">
        <title>Draft, Whole-Genome Sequence of the Anthracene-degrading Mycobacterium frederiksbergense LB501T, Isolated from a Polycyclic Aromatic Hydrocarbon (PAH)-Contaminated Soil.</title>
        <authorList>
            <person name="Augelletti F."/>
        </authorList>
    </citation>
    <scope>NUCLEOTIDE SEQUENCE [LARGE SCALE GENOMIC DNA]</scope>
    <source>
        <strain evidence="2 3">LB 501T</strain>
    </source>
</reference>
<organism evidence="2 3">
    <name type="scientific">Mycolicibacterium frederiksbergense</name>
    <dbReference type="NCBI Taxonomy" id="117567"/>
    <lineage>
        <taxon>Bacteria</taxon>
        <taxon>Bacillati</taxon>
        <taxon>Actinomycetota</taxon>
        <taxon>Actinomycetes</taxon>
        <taxon>Mycobacteriales</taxon>
        <taxon>Mycobacteriaceae</taxon>
        <taxon>Mycolicibacterium</taxon>
    </lineage>
</organism>
<name>A0A6H0S122_9MYCO</name>
<dbReference type="InterPro" id="IPR017520">
    <property type="entry name" value="CHP03086"/>
</dbReference>
<dbReference type="RefSeq" id="WP_168141545.1">
    <property type="nucleotide sequence ID" value="NZ_CP038799.1"/>
</dbReference>
<evidence type="ECO:0000313" key="3">
    <source>
        <dbReference type="Proteomes" id="UP000501849"/>
    </source>
</evidence>
<dbReference type="Pfam" id="PF11716">
    <property type="entry name" value="MDMPI_N"/>
    <property type="match status" value="1"/>
</dbReference>
<dbReference type="SUPFAM" id="SSF109854">
    <property type="entry name" value="DinB/YfiT-like putative metalloenzymes"/>
    <property type="match status" value="1"/>
</dbReference>
<dbReference type="AlphaFoldDB" id="A0A6H0S122"/>
<dbReference type="Gene3D" id="1.20.120.450">
    <property type="entry name" value="dinb family like domain"/>
    <property type="match status" value="1"/>
</dbReference>
<dbReference type="InterPro" id="IPR034660">
    <property type="entry name" value="DinB/YfiT-like"/>
</dbReference>
<dbReference type="NCBIfam" id="TIGR03086">
    <property type="entry name" value="TIGR03086 family metal-binding protein"/>
    <property type="match status" value="1"/>
</dbReference>
<protein>
    <submittedName>
        <fullName evidence="2">TIGR03086 family protein</fullName>
    </submittedName>
</protein>
<keyword evidence="3" id="KW-1185">Reference proteome</keyword>
<dbReference type="KEGG" id="mfre:EXE63_08325"/>
<dbReference type="InterPro" id="IPR024344">
    <property type="entry name" value="MDMPI_metal-binding"/>
</dbReference>
<sequence length="213" mass="21959">MHINSAGIAPSHRTAVLHSVFIVEAVTASDLDLPTPCAGWTVADLLAHMTVQHRGFAASVRGHGADARIWDPETISAQVRADPAGSYTAAARDALDAFSADGIDDAVCALPEFGPDATVPGAIAMAMHFVDYVVHGWDVAASLGLPFQLPDEVVAAALPIVLGIPDDGSRDAANTPFGHAVEAAGTTDLGRLLAHLGRRPDWSAQANSTVTGA</sequence>
<proteinExistence type="predicted"/>
<evidence type="ECO:0000259" key="1">
    <source>
        <dbReference type="Pfam" id="PF11716"/>
    </source>
</evidence>
<accession>A0A6H0S122</accession>
<dbReference type="InterPro" id="IPR017517">
    <property type="entry name" value="Maleyloyr_isom"/>
</dbReference>
<dbReference type="EMBL" id="CP038799">
    <property type="protein sequence ID" value="QIV80884.1"/>
    <property type="molecule type" value="Genomic_DNA"/>
</dbReference>
<gene>
    <name evidence="2" type="ORF">EXE63_08325</name>
</gene>
<feature type="domain" description="Mycothiol-dependent maleylpyruvate isomerase metal-binding" evidence="1">
    <location>
        <begin position="23"/>
        <end position="140"/>
    </location>
</feature>
<dbReference type="GO" id="GO:0046872">
    <property type="term" value="F:metal ion binding"/>
    <property type="evidence" value="ECO:0007669"/>
    <property type="project" value="InterPro"/>
</dbReference>
<evidence type="ECO:0000313" key="2">
    <source>
        <dbReference type="EMBL" id="QIV80884.1"/>
    </source>
</evidence>